<evidence type="ECO:0000313" key="3">
    <source>
        <dbReference type="Proteomes" id="UP000283634"/>
    </source>
</evidence>
<keyword evidence="3" id="KW-1185">Reference proteome</keyword>
<name>A0A3R7L2G5_TRYRA</name>
<evidence type="ECO:0000313" key="2">
    <source>
        <dbReference type="EMBL" id="RNF06242.1"/>
    </source>
</evidence>
<dbReference type="VEuPathDB" id="TriTrypDB:TRSC58_03159"/>
<accession>A0A3R7L2G5</accession>
<evidence type="ECO:0000256" key="1">
    <source>
        <dbReference type="SAM" id="MobiDB-lite"/>
    </source>
</evidence>
<feature type="region of interest" description="Disordered" evidence="1">
    <location>
        <begin position="2197"/>
        <end position="2233"/>
    </location>
</feature>
<feature type="compositionally biased region" description="Acidic residues" evidence="1">
    <location>
        <begin position="2208"/>
        <end position="2223"/>
    </location>
</feature>
<protein>
    <submittedName>
        <fullName evidence="2">Uncharacterized protein</fullName>
    </submittedName>
</protein>
<sequence length="3224" mass="361532">MNHAEHLGIAFANIVYAFLITIDTDDYGAFISRMFERESREKRALVAFLVKKRAAHFPFMTDDVGNTEDVEKERSRCADDGIQDSWWQNVESLNEIPDAPVERFLERNMAINDAVVQLTMVRNAFLECILELSENASFSVSPTLHRSLQQIPNDFFNAAMSGVQRTIMEVVSSLCGELKQKNLPNCFSQSMGTSGCGSRSELIGQGGCNSNAQMLGIAVETIWAYSVAFMLAAEDFVRIRCGGFVHCSRFLLRDLYMPSEGEITSSFRPSLCNLPPVFFLSLKLAEKLGNHFYGILSSGSVVARPSDMHLLLLSRLCYGFLTQLDEASKDDVWRGLVNTCLSVVQKARPSAHDREDVDWGTLIQETDPSHSTADHERLVQELMFVWRRQQGWRGSSTNGAPQDEDDTWATSLPIIFLKPYSFFSLCFNKTVSAVSESCGLKLGSGNKNERVIGDHFGGLFRDAMQLCHIFTYSAGTPGLLSALLDLVRGMMSLSRREGRLKDVVTLILSGCLLSKSAPHGTSHANAWAKTQKVVDSLLDEVDNWRKARHAICYSLSMAALLGRCSLKELELRLPTFLATMESWFASANNMERTAILHATLHVGGLLCDVCAIHDPLSPHKWNNSILSFFHSVEKMLLNVIGFKIWKNTPYTSSCIEIASDLLLFALQQESFQSSALHWLLRLLETKAKTRMLSKSSNGTVITRGRLIAIRTIWALVELYYCGTFSIVGHEGVSAKDVLLACITTCENRKRLGAMYNALLEQKTSIKERIIGCIAFQGTCYRPAVVTVETLAIFWRGRSLKNVIQCLKTHEEVRRGINELREAAFSYARQICANDRAEDVAEYVHQLVPIFLMARLWDPPQVVLEHSLVLPTLLVGPVTPLYEVVSNVVFPFYFLKQDEKSMWRSALALHRLVECIIVELGKDEGDHVAHLTEYVRLHLTNLRDRMESLVNEELYAQEIEEYGVTSCNSMKRVSFDKEAHQKTLVFCRDKWNWLLDALDVSPLSPSELNSSLDPQEWCAVPAVRNTVLVDVLEGLAVVLLGHTKLNVRRSALYLLELVSSLLRLHRIHCGATARIKDDPFPDGAYCKPHESLSSTGNVGTLPLSPEGSNSRSVAVADIFVELGEQFEEMYAFNKERYVPLVYILNGRVPTVTDSMYERFAEEARQGFPVDGSSINSNSQHKPFSARPAAIATKHTLISTSFGGHCLAEDGTTPHFVFVSTTALALLMYGYSPGSALVRVVCAIAGEVVERGAQRQLERNSFDWESCYVYNYLFLCVDNLKSSPDANRLTRGGERNRPGHQQGGNSTFVGGADELKDINFHILNRHGAYHHLMKAITVPLILNEIYTDNVSPCFLDMMQYLLLGPMEYVATGSSSLVTYCGIMDSDHPILTALLNTLAVGGNKTRRGKQTILYACYVVLLPMILVISRRYFVNPPFVPGWKQHMVATQRARMEAILQSVIDDLLLGELHNKDYAAENEESRSFSAEALSRIVHEGNGVSLRSCLSLPLLSFVIAQSDGRSVVAQNTSDDVALTVFLRGVLCDVIALVYSKDAKFLEPKFKSNFLTKVLYFLTYQVHWFIQGNARHSGRSFRQKLQMNMNAVMEKSILALQTVVSSLDLPTLQRGQFEHAFRIINAFGKTFFRWLQDSLPTDYENLETHAPNVFGLAVTLLVVDSPLRESVILLLRQLPLGSPVHRIFFSIIVTACSTRWDGRKGPLLSQKYHQKAYPSLARSVTGNEMSFTSTKTSWRNDVFDEELKTIGSIIYYALVYLYKEERFGYFFDPVVRSKAYGLLVLLCGEAPIEPMADPLDDWLCLLLKIYRKGTVEEEGDNELVQHFFLMASEDILSMGCISSSPVERRRIALSLLSFCLRRVKPTESKLHTVLSVTHTCRNTSSELSIATLWGGWIVYEGRERERFVSILVASPMDLVDKRLVTHYIDIYINHEMTLRGKGNDGKLDGRSRGAYYSFLLFSLYQMRLLRDVVAHSEESRRACVETPETSHSTYMLQSDVYWHSFLACHSAVPSSLDSPLKNKKEVNVNSKGKFLWIKNENIWHHSMQLTNENIKANLSCSSMRERPMEIGGKNDTKELLEDIATVQEVGFVKPLLSVLFFASWAMERLRQRDWRLWKELNRDLSCITSFTVNELTTDLRAAEIAQMFSSASDDQCESEGELEDSAECVGSVSEHNIDHRASLTWDECKLPNTVDTQDGDKNDDEQEEEGDADAEVDAEHHSGESSVGTVVVNANVPKTSVTEAMVFNIKQADKLRKETRLKRSRRMNDPSLLLQRDLVVLFLHFACMLLVHMGFGEMCCGEKSEELSSRFYVVERAFEALGILLKDTATQGTWRSSSTLKHWLKLTFARVRRRLAMKRGLKNWDDGVISLTFESCLFFEGTVFDAGNSGTPSSSVELVLKELFLNIAGQGRNIRGRHFLLRCLHEFSTWLEPNTYQDSDAKAWRNSLHPYILLISLKVARAISFCLSYTTGVLVVGRDCQHKWMEKTAMQLAGVSAFRRFIMALSQQMNVLQKESSSAIRPFARAQCYNFCASVLRSMACLLSDIIIHEMYYCTGAHAEQVEEEKQDALLLSTPFGDNSSFPAHYLLTSFWTGFAFLLDPNLWQAACDVLTVFHRYGCAQFLGSISPPPLQLPYPLGMNVTPDCAAVQLVLLRQGKENMVDQNKGGNPTLSEQEDHGVEHTVDVVLNYLNEYASEKEEPAVLLAFTELLLLCDWTSLDYGTRAPRFTAFARRGDVSMDSQRQLPQKLSTQRDMGPLQSSAYRPFTRYVCYFAESWKRGLLLLPAGCERTAEGLASRMSFVLGDFFHMAVKVFGVSSVEVLLHRVIAGNCWKRESIEVTTSCSGNRYTGFCSLPSCADPSRRSHILNDVHASSFQSQFESLVVSPLMFLFQSSETPLPLWSKILALVAALLRYHEQNHGFVTDQLLKFLPDIERGLGVGTASNALTDETPLYDRLVVLVLADEVSSKVKRLRMAAWTKTPSTSPFDTGNAVSQLALLLDNQPFVTALMDKLTHDPFSAYSEANVGTSVRMELTGDISKLNTSSPMEEWELRPFQAASRKLPEETTFGDEKGMHPLEVPRTIPDHTNEDDASSLIIQDAQRCTETSRSHRFGGYIYETLTEANGAMQLTGQLPLEYYRPTIKETPLALGLRAPERSSSADQTPPSVQHRSFDQFIWPPGINTVCASSASVVSALSLSTSTGKRFSGSDDDNTSSTAST</sequence>
<comment type="caution">
    <text evidence="2">The sequence shown here is derived from an EMBL/GenBank/DDBJ whole genome shotgun (WGS) entry which is preliminary data.</text>
</comment>
<dbReference type="InterPro" id="IPR016024">
    <property type="entry name" value="ARM-type_fold"/>
</dbReference>
<organism evidence="2 3">
    <name type="scientific">Trypanosoma rangeli</name>
    <dbReference type="NCBI Taxonomy" id="5698"/>
    <lineage>
        <taxon>Eukaryota</taxon>
        <taxon>Discoba</taxon>
        <taxon>Euglenozoa</taxon>
        <taxon>Kinetoplastea</taxon>
        <taxon>Metakinetoplastina</taxon>
        <taxon>Trypanosomatida</taxon>
        <taxon>Trypanosomatidae</taxon>
        <taxon>Trypanosoma</taxon>
        <taxon>Herpetosoma</taxon>
    </lineage>
</organism>
<dbReference type="GeneID" id="40327998"/>
<dbReference type="SUPFAM" id="SSF48371">
    <property type="entry name" value="ARM repeat"/>
    <property type="match status" value="1"/>
</dbReference>
<gene>
    <name evidence="2" type="ORF">TraAM80_04065</name>
</gene>
<reference evidence="2 3" key="1">
    <citation type="journal article" date="2018" name="BMC Genomics">
        <title>Genomic comparison of Trypanosoma conorhini and Trypanosoma rangeli to Trypanosoma cruzi strains of high and low virulence.</title>
        <authorList>
            <person name="Bradwell K.R."/>
            <person name="Koparde V.N."/>
            <person name="Matveyev A.V."/>
            <person name="Serrano M.G."/>
            <person name="Alves J.M."/>
            <person name="Parikh H."/>
            <person name="Huang B."/>
            <person name="Lee V."/>
            <person name="Espinosa-Alvarez O."/>
            <person name="Ortiz P.A."/>
            <person name="Costa-Martins A.G."/>
            <person name="Teixeira M.M."/>
            <person name="Buck G.A."/>
        </authorList>
    </citation>
    <scope>NUCLEOTIDE SEQUENCE [LARGE SCALE GENOMIC DNA]</scope>
    <source>
        <strain evidence="2 3">AM80</strain>
    </source>
</reference>
<proteinExistence type="predicted"/>
<dbReference type="RefSeq" id="XP_029239154.1">
    <property type="nucleotide sequence ID" value="XM_029381009.1"/>
</dbReference>
<dbReference type="OrthoDB" id="251744at2759"/>
<feature type="region of interest" description="Disordered" evidence="1">
    <location>
        <begin position="1285"/>
        <end position="1304"/>
    </location>
</feature>
<dbReference type="EMBL" id="MKGL01000114">
    <property type="protein sequence ID" value="RNF06242.1"/>
    <property type="molecule type" value="Genomic_DNA"/>
</dbReference>
<dbReference type="Proteomes" id="UP000283634">
    <property type="component" value="Unassembled WGS sequence"/>
</dbReference>
<feature type="region of interest" description="Disordered" evidence="1">
    <location>
        <begin position="3204"/>
        <end position="3224"/>
    </location>
</feature>
<dbReference type="OMA" id="DWRLWKE"/>